<organism evidence="1 2">
    <name type="scientific">Pistacia atlantica</name>
    <dbReference type="NCBI Taxonomy" id="434234"/>
    <lineage>
        <taxon>Eukaryota</taxon>
        <taxon>Viridiplantae</taxon>
        <taxon>Streptophyta</taxon>
        <taxon>Embryophyta</taxon>
        <taxon>Tracheophyta</taxon>
        <taxon>Spermatophyta</taxon>
        <taxon>Magnoliopsida</taxon>
        <taxon>eudicotyledons</taxon>
        <taxon>Gunneridae</taxon>
        <taxon>Pentapetalae</taxon>
        <taxon>rosids</taxon>
        <taxon>malvids</taxon>
        <taxon>Sapindales</taxon>
        <taxon>Anacardiaceae</taxon>
        <taxon>Pistacia</taxon>
    </lineage>
</organism>
<gene>
    <name evidence="1" type="ORF">Patl1_22459</name>
</gene>
<accession>A0ACC0ZXX4</accession>
<evidence type="ECO:0000313" key="1">
    <source>
        <dbReference type="EMBL" id="KAJ0079607.1"/>
    </source>
</evidence>
<evidence type="ECO:0000313" key="2">
    <source>
        <dbReference type="Proteomes" id="UP001164250"/>
    </source>
</evidence>
<name>A0ACC0ZXX4_9ROSI</name>
<proteinExistence type="predicted"/>
<keyword evidence="2" id="KW-1185">Reference proteome</keyword>
<dbReference type="EMBL" id="CM047909">
    <property type="protein sequence ID" value="KAJ0079607.1"/>
    <property type="molecule type" value="Genomic_DNA"/>
</dbReference>
<reference evidence="2" key="1">
    <citation type="journal article" date="2023" name="G3 (Bethesda)">
        <title>Genome assembly and association tests identify interacting loci associated with vigor, precocity, and sex in interspecific pistachio rootstocks.</title>
        <authorList>
            <person name="Palmer W."/>
            <person name="Jacygrad E."/>
            <person name="Sagayaradj S."/>
            <person name="Cavanaugh K."/>
            <person name="Han R."/>
            <person name="Bertier L."/>
            <person name="Beede B."/>
            <person name="Kafkas S."/>
            <person name="Golino D."/>
            <person name="Preece J."/>
            <person name="Michelmore R."/>
        </authorList>
    </citation>
    <scope>NUCLEOTIDE SEQUENCE [LARGE SCALE GENOMIC DNA]</scope>
</reference>
<sequence>MNLFLTKGHGVQGLCDVAILVVDIMDGLKPQTIQSLDFLRKTQTKFIIALNRCTVLEVKVIEGHGTTLDVVLVNGVLHERETFLSVISVIISHGRGFKQGTGVELWGLLSVHIKGTSPNKQQKMYGRHFGLDDELVSHISRKSIDVQCLKPIIEMKN</sequence>
<protein>
    <submittedName>
        <fullName evidence="1">Uncharacterized protein</fullName>
    </submittedName>
</protein>
<dbReference type="Proteomes" id="UP001164250">
    <property type="component" value="Chromosome 13"/>
</dbReference>
<comment type="caution">
    <text evidence="1">The sequence shown here is derived from an EMBL/GenBank/DDBJ whole genome shotgun (WGS) entry which is preliminary data.</text>
</comment>